<accession>A0ACB9PDZ5</accession>
<reference evidence="1 2" key="1">
    <citation type="journal article" date="2022" name="DNA Res.">
        <title>Chromosomal-level genome assembly of the orchid tree Bauhinia variegata (Leguminosae; Cercidoideae) supports the allotetraploid origin hypothesis of Bauhinia.</title>
        <authorList>
            <person name="Zhong Y."/>
            <person name="Chen Y."/>
            <person name="Zheng D."/>
            <person name="Pang J."/>
            <person name="Liu Y."/>
            <person name="Luo S."/>
            <person name="Meng S."/>
            <person name="Qian L."/>
            <person name="Wei D."/>
            <person name="Dai S."/>
            <person name="Zhou R."/>
        </authorList>
    </citation>
    <scope>NUCLEOTIDE SEQUENCE [LARGE SCALE GENOMIC DNA]</scope>
    <source>
        <strain evidence="1">BV-YZ2020</strain>
    </source>
</reference>
<evidence type="ECO:0000313" key="1">
    <source>
        <dbReference type="EMBL" id="KAI4346738.1"/>
    </source>
</evidence>
<name>A0ACB9PDZ5_BAUVA</name>
<dbReference type="Proteomes" id="UP000828941">
    <property type="component" value="Chromosome 4"/>
</dbReference>
<organism evidence="1 2">
    <name type="scientific">Bauhinia variegata</name>
    <name type="common">Purple orchid tree</name>
    <name type="synonym">Phanera variegata</name>
    <dbReference type="NCBI Taxonomy" id="167791"/>
    <lineage>
        <taxon>Eukaryota</taxon>
        <taxon>Viridiplantae</taxon>
        <taxon>Streptophyta</taxon>
        <taxon>Embryophyta</taxon>
        <taxon>Tracheophyta</taxon>
        <taxon>Spermatophyta</taxon>
        <taxon>Magnoliopsida</taxon>
        <taxon>eudicotyledons</taxon>
        <taxon>Gunneridae</taxon>
        <taxon>Pentapetalae</taxon>
        <taxon>rosids</taxon>
        <taxon>fabids</taxon>
        <taxon>Fabales</taxon>
        <taxon>Fabaceae</taxon>
        <taxon>Cercidoideae</taxon>
        <taxon>Cercideae</taxon>
        <taxon>Bauhiniinae</taxon>
        <taxon>Bauhinia</taxon>
    </lineage>
</organism>
<protein>
    <submittedName>
        <fullName evidence="1">Uncharacterized protein</fullName>
    </submittedName>
</protein>
<sequence>MASNNMDQPLCANGCGFYGTAANQNLCSKCYADLLKEKIIKSVQSPSLNNEDSLNSCVSIIESSAAKPSLPTNACDVSDVAVAASDSEEKKKKLRCNNCNKRIGLAGFECRCGDVFCGKHRYPEEHACKVNFKESGRQILAKLNPICKADKLESRV</sequence>
<evidence type="ECO:0000313" key="2">
    <source>
        <dbReference type="Proteomes" id="UP000828941"/>
    </source>
</evidence>
<dbReference type="EMBL" id="CM039429">
    <property type="protein sequence ID" value="KAI4346738.1"/>
    <property type="molecule type" value="Genomic_DNA"/>
</dbReference>
<gene>
    <name evidence="1" type="ORF">L6164_007610</name>
</gene>
<proteinExistence type="predicted"/>
<comment type="caution">
    <text evidence="1">The sequence shown here is derived from an EMBL/GenBank/DDBJ whole genome shotgun (WGS) entry which is preliminary data.</text>
</comment>
<keyword evidence="2" id="KW-1185">Reference proteome</keyword>